<dbReference type="Gene3D" id="1.20.140.160">
    <property type="match status" value="1"/>
</dbReference>
<dbReference type="AlphaFoldDB" id="A0A3Q9BK56"/>
<sequence length="156" mass="18524">MHTNHTNNPDDKSMLTEKSVNRRRELTEHDWQKAMRLLGLLRLKVEYKRKDLLEDSKKIHKTEVTFLDEMGGSLKEQEVDYQTFTADWEFLLEDEHLISALYNMTDRQQEIVWKMFVEGKSQEEVAEDLSLSPASISQTKKRAYKYLRGVLKNEEE</sequence>
<dbReference type="OrthoDB" id="2353937at2"/>
<gene>
    <name evidence="7" type="ORF">EJN90_06405</name>
</gene>
<protein>
    <recommendedName>
        <fullName evidence="6">RNA polymerase sigma-70 region 4 domain-containing protein</fullName>
    </recommendedName>
</protein>
<reference evidence="8" key="1">
    <citation type="submission" date="2018-12" db="EMBL/GenBank/DDBJ databases">
        <title>Complete genome sequencing of Jeotgalibaca sp. H21T32.</title>
        <authorList>
            <person name="Bae J.-W."/>
            <person name="Lee S.-Y."/>
        </authorList>
    </citation>
    <scope>NUCLEOTIDE SEQUENCE [LARGE SCALE GENOMIC DNA]</scope>
    <source>
        <strain evidence="8">H21T32</strain>
    </source>
</reference>
<evidence type="ECO:0000313" key="8">
    <source>
        <dbReference type="Proteomes" id="UP000273326"/>
    </source>
</evidence>
<dbReference type="GO" id="GO:0016987">
    <property type="term" value="F:sigma factor activity"/>
    <property type="evidence" value="ECO:0007669"/>
    <property type="project" value="UniProtKB-KW"/>
</dbReference>
<feature type="domain" description="RNA polymerase sigma-70 region 4" evidence="6">
    <location>
        <begin position="100"/>
        <end position="148"/>
    </location>
</feature>
<evidence type="ECO:0000313" key="7">
    <source>
        <dbReference type="EMBL" id="AZP04300.1"/>
    </source>
</evidence>
<dbReference type="InterPro" id="IPR007630">
    <property type="entry name" value="RNA_pol_sigma70_r4"/>
</dbReference>
<keyword evidence="4" id="KW-0804">Transcription</keyword>
<evidence type="ECO:0000256" key="1">
    <source>
        <dbReference type="ARBA" id="ARBA00023015"/>
    </source>
</evidence>
<dbReference type="Proteomes" id="UP000273326">
    <property type="component" value="Chromosome"/>
</dbReference>
<keyword evidence="8" id="KW-1185">Reference proteome</keyword>
<evidence type="ECO:0000256" key="4">
    <source>
        <dbReference type="ARBA" id="ARBA00023163"/>
    </source>
</evidence>
<feature type="region of interest" description="Disordered" evidence="5">
    <location>
        <begin position="1"/>
        <end position="21"/>
    </location>
</feature>
<dbReference type="InterPro" id="IPR013324">
    <property type="entry name" value="RNA_pol_sigma_r3/r4-like"/>
</dbReference>
<organism evidence="7 8">
    <name type="scientific">Jeotgalibaca ciconiae</name>
    <dbReference type="NCBI Taxonomy" id="2496265"/>
    <lineage>
        <taxon>Bacteria</taxon>
        <taxon>Bacillati</taxon>
        <taxon>Bacillota</taxon>
        <taxon>Bacilli</taxon>
        <taxon>Lactobacillales</taxon>
        <taxon>Carnobacteriaceae</taxon>
        <taxon>Jeotgalibaca</taxon>
    </lineage>
</organism>
<dbReference type="SUPFAM" id="SSF88659">
    <property type="entry name" value="Sigma3 and sigma4 domains of RNA polymerase sigma factors"/>
    <property type="match status" value="1"/>
</dbReference>
<dbReference type="EMBL" id="CP034465">
    <property type="protein sequence ID" value="AZP04300.1"/>
    <property type="molecule type" value="Genomic_DNA"/>
</dbReference>
<keyword evidence="1" id="KW-0805">Transcription regulation</keyword>
<dbReference type="Pfam" id="PF04545">
    <property type="entry name" value="Sigma70_r4"/>
    <property type="match status" value="1"/>
</dbReference>
<feature type="compositionally biased region" description="Basic and acidic residues" evidence="5">
    <location>
        <begin position="8"/>
        <end position="21"/>
    </location>
</feature>
<dbReference type="RefSeq" id="WP_126109577.1">
    <property type="nucleotide sequence ID" value="NZ_CP034465.1"/>
</dbReference>
<keyword evidence="3" id="KW-0238">DNA-binding</keyword>
<dbReference type="CDD" id="cd06171">
    <property type="entry name" value="Sigma70_r4"/>
    <property type="match status" value="1"/>
</dbReference>
<evidence type="ECO:0000256" key="3">
    <source>
        <dbReference type="ARBA" id="ARBA00023125"/>
    </source>
</evidence>
<evidence type="ECO:0000259" key="6">
    <source>
        <dbReference type="Pfam" id="PF04545"/>
    </source>
</evidence>
<name>A0A3Q9BK56_9LACT</name>
<dbReference type="KEGG" id="jeh:EJN90_06405"/>
<dbReference type="GO" id="GO:0006352">
    <property type="term" value="P:DNA-templated transcription initiation"/>
    <property type="evidence" value="ECO:0007669"/>
    <property type="project" value="InterPro"/>
</dbReference>
<proteinExistence type="predicted"/>
<accession>A0A3Q9BK56</accession>
<evidence type="ECO:0000256" key="2">
    <source>
        <dbReference type="ARBA" id="ARBA00023082"/>
    </source>
</evidence>
<evidence type="ECO:0000256" key="5">
    <source>
        <dbReference type="SAM" id="MobiDB-lite"/>
    </source>
</evidence>
<dbReference type="GO" id="GO:0003677">
    <property type="term" value="F:DNA binding"/>
    <property type="evidence" value="ECO:0007669"/>
    <property type="project" value="UniProtKB-KW"/>
</dbReference>
<dbReference type="PANTHER" id="PTHR30385">
    <property type="entry name" value="SIGMA FACTOR F FLAGELLAR"/>
    <property type="match status" value="1"/>
</dbReference>
<keyword evidence="2" id="KW-0731">Sigma factor</keyword>